<dbReference type="EMBL" id="PGGS01000170">
    <property type="protein sequence ID" value="PNH07631.1"/>
    <property type="molecule type" value="Genomic_DNA"/>
</dbReference>
<evidence type="ECO:0000313" key="15">
    <source>
        <dbReference type="Proteomes" id="UP000236333"/>
    </source>
</evidence>
<dbReference type="Pfam" id="PF17921">
    <property type="entry name" value="Integrase_H2C2"/>
    <property type="match status" value="1"/>
</dbReference>
<evidence type="ECO:0000256" key="8">
    <source>
        <dbReference type="ARBA" id="ARBA00022833"/>
    </source>
</evidence>
<dbReference type="GO" id="GO:0003964">
    <property type="term" value="F:RNA-directed DNA polymerase activity"/>
    <property type="evidence" value="ECO:0007669"/>
    <property type="project" value="UniProtKB-KW"/>
</dbReference>
<dbReference type="InterPro" id="IPR019787">
    <property type="entry name" value="Znf_PHD-finger"/>
</dbReference>
<comment type="caution">
    <text evidence="14">The sequence shown here is derived from an EMBL/GenBank/DDBJ whole genome shotgun (WGS) entry which is preliminary data.</text>
</comment>
<keyword evidence="7" id="KW-0378">Hydrolase</keyword>
<keyword evidence="4" id="KW-0479">Metal-binding</keyword>
<dbReference type="PANTHER" id="PTHR37984">
    <property type="entry name" value="PROTEIN CBG26694"/>
    <property type="match status" value="1"/>
</dbReference>
<dbReference type="CDD" id="cd01647">
    <property type="entry name" value="RT_LTR"/>
    <property type="match status" value="1"/>
</dbReference>
<feature type="domain" description="Integrase catalytic" evidence="13">
    <location>
        <begin position="1196"/>
        <end position="1356"/>
    </location>
</feature>
<evidence type="ECO:0000256" key="9">
    <source>
        <dbReference type="ARBA" id="ARBA00022918"/>
    </source>
</evidence>
<keyword evidence="2" id="KW-0548">Nucleotidyltransferase</keyword>
<evidence type="ECO:0000256" key="2">
    <source>
        <dbReference type="ARBA" id="ARBA00022695"/>
    </source>
</evidence>
<feature type="region of interest" description="Disordered" evidence="11">
    <location>
        <begin position="1"/>
        <end position="59"/>
    </location>
</feature>
<accession>A0A2J8A534</accession>
<evidence type="ECO:0000256" key="1">
    <source>
        <dbReference type="ARBA" id="ARBA00022679"/>
    </source>
</evidence>
<dbReference type="Gene3D" id="3.30.70.270">
    <property type="match status" value="2"/>
</dbReference>
<feature type="domain" description="PHD-type" evidence="12">
    <location>
        <begin position="1498"/>
        <end position="1548"/>
    </location>
</feature>
<dbReference type="Pfam" id="PF00665">
    <property type="entry name" value="rve"/>
    <property type="match status" value="1"/>
</dbReference>
<dbReference type="InterPro" id="IPR050951">
    <property type="entry name" value="Retrovirus_Pol_polyprotein"/>
</dbReference>
<dbReference type="InterPro" id="IPR019786">
    <property type="entry name" value="Zinc_finger_PHD-type_CS"/>
</dbReference>
<dbReference type="Gene3D" id="3.30.40.10">
    <property type="entry name" value="Zinc/RING finger domain, C3HC4 (zinc finger)"/>
    <property type="match status" value="1"/>
</dbReference>
<dbReference type="Proteomes" id="UP000236333">
    <property type="component" value="Unassembled WGS sequence"/>
</dbReference>
<dbReference type="InterPro" id="IPR001965">
    <property type="entry name" value="Znf_PHD"/>
</dbReference>
<dbReference type="GO" id="GO:0008270">
    <property type="term" value="F:zinc ion binding"/>
    <property type="evidence" value="ECO:0007669"/>
    <property type="project" value="UniProtKB-KW"/>
</dbReference>
<keyword evidence="5" id="KW-0255">Endonuclease</keyword>
<dbReference type="OrthoDB" id="543541at2759"/>
<dbReference type="PROSITE" id="PS01359">
    <property type="entry name" value="ZF_PHD_1"/>
    <property type="match status" value="1"/>
</dbReference>
<evidence type="ECO:0000256" key="3">
    <source>
        <dbReference type="ARBA" id="ARBA00022722"/>
    </source>
</evidence>
<protein>
    <submittedName>
        <fullName evidence="14">Retrovirus-related Pol polyprotein from transposon</fullName>
    </submittedName>
</protein>
<dbReference type="InterPro" id="IPR036397">
    <property type="entry name" value="RNaseH_sf"/>
</dbReference>
<evidence type="ECO:0000256" key="10">
    <source>
        <dbReference type="PROSITE-ProRule" id="PRU00146"/>
    </source>
</evidence>
<dbReference type="SUPFAM" id="SSF56672">
    <property type="entry name" value="DNA/RNA polymerases"/>
    <property type="match status" value="1"/>
</dbReference>
<dbReference type="Gene3D" id="1.10.340.70">
    <property type="match status" value="1"/>
</dbReference>
<evidence type="ECO:0000256" key="6">
    <source>
        <dbReference type="ARBA" id="ARBA00022771"/>
    </source>
</evidence>
<evidence type="ECO:0000256" key="11">
    <source>
        <dbReference type="SAM" id="MobiDB-lite"/>
    </source>
</evidence>
<dbReference type="GO" id="GO:0015074">
    <property type="term" value="P:DNA integration"/>
    <property type="evidence" value="ECO:0007669"/>
    <property type="project" value="InterPro"/>
</dbReference>
<dbReference type="InterPro" id="IPR012337">
    <property type="entry name" value="RNaseH-like_sf"/>
</dbReference>
<evidence type="ECO:0000259" key="12">
    <source>
        <dbReference type="PROSITE" id="PS50016"/>
    </source>
</evidence>
<evidence type="ECO:0000313" key="14">
    <source>
        <dbReference type="EMBL" id="PNH07631.1"/>
    </source>
</evidence>
<evidence type="ECO:0000256" key="5">
    <source>
        <dbReference type="ARBA" id="ARBA00022759"/>
    </source>
</evidence>
<evidence type="ECO:0000259" key="13">
    <source>
        <dbReference type="PROSITE" id="PS50994"/>
    </source>
</evidence>
<keyword evidence="1" id="KW-0808">Transferase</keyword>
<dbReference type="Gene3D" id="3.10.10.10">
    <property type="entry name" value="HIV Type 1 Reverse Transcriptase, subunit A, domain 1"/>
    <property type="match status" value="1"/>
</dbReference>
<dbReference type="PROSITE" id="PS50016">
    <property type="entry name" value="ZF_PHD_2"/>
    <property type="match status" value="1"/>
</dbReference>
<feature type="compositionally biased region" description="Basic and acidic residues" evidence="11">
    <location>
        <begin position="49"/>
        <end position="59"/>
    </location>
</feature>
<dbReference type="GO" id="GO:0016787">
    <property type="term" value="F:hydrolase activity"/>
    <property type="evidence" value="ECO:0007669"/>
    <property type="project" value="UniProtKB-KW"/>
</dbReference>
<dbReference type="CDD" id="cd09274">
    <property type="entry name" value="RNase_HI_RT_Ty3"/>
    <property type="match status" value="1"/>
</dbReference>
<dbReference type="Pfam" id="PF17917">
    <property type="entry name" value="RT_RNaseH"/>
    <property type="match status" value="1"/>
</dbReference>
<dbReference type="PROSITE" id="PS50994">
    <property type="entry name" value="INTEGRASE"/>
    <property type="match status" value="1"/>
</dbReference>
<sequence length="1884" mass="205654">GSSHPNLIRGGDAPIARDASGTQSGGAPGPAACCTPPADQSGAGATTPEGRRCPPDNPRFVKDPAGYTWCERSDIDPETLAGFKELLRVNDAVFARSLKEIGCYDGPIGPATIELLHDDPIFEAPRRHSPREKAIQQEKCSELRDAGIIVPSTSGRYALNSTMPAKKDAEGNWTDARYCCDARPLNNERNQTKELFDKIGTAPWLSKCDCRAAFNQIPMKPEDQEKTSFWWNGSLWQYTRNLYGLRNATACFQRVMDHHLRLAGLENCCVVFVDDLLCYSHTAEQHLLDLTRVIAMLRSINIKLHPDKSVLIAHKVEFLGHLVSATGLRPMDAKVAAIQAIRPPGNITELLSLLGLMNYYRCYLPSYSDLTAPLTALTRKTVLWGPDTWAPVHQAALDTLKREFSREGLCLRRLDPTKPVYLHTDFSAVGISGVLGQQDDAGNEYMCACISRSLNVHERNYISYKGEMLAAGWAMKTLRPYLHGLHFTLVTDHAPLLWLMENRDLTGQYARWALTMQEYDFDVAHHPGVLHYNADVLSRSPLPSKWDGTGARMDKDDDPVPPAPQLVVYPKSTVLAACRCSRTALTPPAGPTSCGACHHDRHPWSDSELLAGSNGRLTDATDLPPDQPRLHAADASALLQRQALLLVRDNARALRDLHCDAPRPQTFQRGANGSPLRTASLNTSILSQHFLDRASNTGLVVVEHGSAHAAGLEACLRAGWHVRSYVVTGARAELAAMLQSRVDHLRMSYPHLLMARATMGPFKILPTDGPISDSELKGAGALDGHQWLIIGRADGETAVNSMRDLIGSLQRLQPRLLPAYLIETIETAQPDQPSLGRRITIDQAQLGRPQHAVASYWTNLAVAPQLQRLTDLSAAQRDHNNLAAALPRRRLPLAGPPLGAPYYPLSIPGSIAKALPPGELQDIRLPDLTGCATALAAPPPMRAGHARGSPDLRLAALANGVSLHAAAQILALTQALQRSYLTPHHMANLGAKAVDPESPLGGCLGEAGTPGTAAALAPARTATALISDLPPPARTLVAVATLVSVSTYTCTEHVALLTDALDAQAGGPDDVWEDAAVLKCIRTMEPPPGLGRAELKRVVRRASGYRPSVVSDGIVRVMANGSLRPVPPPAARRQLIEATHLRNGHFGTRRTCALLQLGFWWHGMSRDVAAVVRDCKLCDRANAVGNVRPAALHPLPVMGPFYRWGVDLAGPLPLTKQGNVYVMIAIEHYSKHVELIPLPDKTSACTAQAFLQNVLARFSAPAEVVTDQGTEFLGEFDELLQQCFIDHRKTSANHPQADGAAERMVQLVKRGLRKYCESRQAPNCWDLDLPWLALGYRCSPQASTLHSPYQLLYGVEPVVPPGMRERLRAPLDDQDAEGAWALLRARGDELHRCLPAAGGNLAIAQHRDRRRYATLRSGSYVPRPGDYVYVLQRNRVSTLQLPTLEHVLRVVSVTPEGVATLVGRCGTTSKESVSNLAFCHLSNIDPIIDPRVAIPAADLACERCGFPNHEDKMLLCDGCGTGWHLYCLQPALSTVPAGTWVCPGCTATGITAAQIEAREVRERVPRRGARFLMAPQRRRQEECQQLDGRTIERRFPDPLTLARREQRGVIRFRSTELPGEVFEATYEGGGTELLSLRQVKAALCPVRPVLLSQVLPALPERWDLSTAAGVRLALAHLMPGCGLSEAHLNRLALRVPGGRSSLQASGEPECVATLPEEVEPLLRCVDFSRCTAVFEPWNGTGVISRVLQAHGLRVLRNDVNPRHEADWHADALQPGLYQHLQRVQPYQAIVASPWFAVLDIALPLAVRHAPVVAFHVPGHFVTNAPPGRRQYLAALALAGRVSLILGLPRGPSGPRCLWLVVFESAALRARLLRLPVAPEDPWVL</sequence>
<organism evidence="14 15">
    <name type="scientific">Tetrabaena socialis</name>
    <dbReference type="NCBI Taxonomy" id="47790"/>
    <lineage>
        <taxon>Eukaryota</taxon>
        <taxon>Viridiplantae</taxon>
        <taxon>Chlorophyta</taxon>
        <taxon>core chlorophytes</taxon>
        <taxon>Chlorophyceae</taxon>
        <taxon>CS clade</taxon>
        <taxon>Chlamydomonadales</taxon>
        <taxon>Tetrabaenaceae</taxon>
        <taxon>Tetrabaena</taxon>
    </lineage>
</organism>
<keyword evidence="9" id="KW-0695">RNA-directed DNA polymerase</keyword>
<reference evidence="14 15" key="1">
    <citation type="journal article" date="2017" name="Mol. Biol. Evol.">
        <title>The 4-celled Tetrabaena socialis nuclear genome reveals the essential components for genetic control of cell number at the origin of multicellularity in the volvocine lineage.</title>
        <authorList>
            <person name="Featherston J."/>
            <person name="Arakaki Y."/>
            <person name="Hanschen E.R."/>
            <person name="Ferris P.J."/>
            <person name="Michod R.E."/>
            <person name="Olson B.J.S.C."/>
            <person name="Nozaki H."/>
            <person name="Durand P.M."/>
        </authorList>
    </citation>
    <scope>NUCLEOTIDE SEQUENCE [LARGE SCALE GENOMIC DNA]</scope>
    <source>
        <strain evidence="14 15">NIES-571</strain>
    </source>
</reference>
<feature type="non-terminal residue" evidence="14">
    <location>
        <position position="1884"/>
    </location>
</feature>
<evidence type="ECO:0000256" key="4">
    <source>
        <dbReference type="ARBA" id="ARBA00022723"/>
    </source>
</evidence>
<keyword evidence="6 10" id="KW-0863">Zinc-finger</keyword>
<evidence type="ECO:0000256" key="7">
    <source>
        <dbReference type="ARBA" id="ARBA00022801"/>
    </source>
</evidence>
<keyword evidence="3" id="KW-0540">Nuclease</keyword>
<dbReference type="SUPFAM" id="SSF57903">
    <property type="entry name" value="FYVE/PHD zinc finger"/>
    <property type="match status" value="1"/>
</dbReference>
<keyword evidence="8" id="KW-0862">Zinc</keyword>
<proteinExistence type="predicted"/>
<dbReference type="SMART" id="SM00249">
    <property type="entry name" value="PHD"/>
    <property type="match status" value="1"/>
</dbReference>
<dbReference type="CDD" id="cd15543">
    <property type="entry name" value="PHD_RSF1"/>
    <property type="match status" value="1"/>
</dbReference>
<dbReference type="InterPro" id="IPR041373">
    <property type="entry name" value="RT_RNaseH"/>
</dbReference>
<dbReference type="InterPro" id="IPR043502">
    <property type="entry name" value="DNA/RNA_pol_sf"/>
</dbReference>
<dbReference type="InterPro" id="IPR001584">
    <property type="entry name" value="Integrase_cat-core"/>
</dbReference>
<dbReference type="InterPro" id="IPR043128">
    <property type="entry name" value="Rev_trsase/Diguanyl_cyclase"/>
</dbReference>
<dbReference type="InterPro" id="IPR011011">
    <property type="entry name" value="Znf_FYVE_PHD"/>
</dbReference>
<dbReference type="SUPFAM" id="SSF53098">
    <property type="entry name" value="Ribonuclease H-like"/>
    <property type="match status" value="1"/>
</dbReference>
<dbReference type="GO" id="GO:0003676">
    <property type="term" value="F:nucleic acid binding"/>
    <property type="evidence" value="ECO:0007669"/>
    <property type="project" value="InterPro"/>
</dbReference>
<dbReference type="Gene3D" id="3.30.420.10">
    <property type="entry name" value="Ribonuclease H-like superfamily/Ribonuclease H"/>
    <property type="match status" value="1"/>
</dbReference>
<dbReference type="PANTHER" id="PTHR37984:SF5">
    <property type="entry name" value="PROTEIN NYNRIN-LIKE"/>
    <property type="match status" value="1"/>
</dbReference>
<dbReference type="Pfam" id="PF00628">
    <property type="entry name" value="PHD"/>
    <property type="match status" value="1"/>
</dbReference>
<dbReference type="InterPro" id="IPR041588">
    <property type="entry name" value="Integrase_H2C2"/>
</dbReference>
<feature type="non-terminal residue" evidence="14">
    <location>
        <position position="1"/>
    </location>
</feature>
<feature type="compositionally biased region" description="Low complexity" evidence="11">
    <location>
        <begin position="29"/>
        <end position="38"/>
    </location>
</feature>
<dbReference type="GO" id="GO:0004519">
    <property type="term" value="F:endonuclease activity"/>
    <property type="evidence" value="ECO:0007669"/>
    <property type="project" value="UniProtKB-KW"/>
</dbReference>
<keyword evidence="15" id="KW-1185">Reference proteome</keyword>
<dbReference type="Pfam" id="PF00078">
    <property type="entry name" value="RVT_1"/>
    <property type="match status" value="1"/>
</dbReference>
<dbReference type="InterPro" id="IPR000477">
    <property type="entry name" value="RT_dom"/>
</dbReference>
<dbReference type="InterPro" id="IPR013083">
    <property type="entry name" value="Znf_RING/FYVE/PHD"/>
</dbReference>
<name>A0A2J8A534_9CHLO</name>
<gene>
    <name evidence="14" type="ORF">TSOC_005895</name>
</gene>